<evidence type="ECO:0000256" key="1">
    <source>
        <dbReference type="ARBA" id="ARBA00001971"/>
    </source>
</evidence>
<keyword evidence="7 14" id="KW-0479">Metal-binding</keyword>
<dbReference type="SUPFAM" id="SSF48264">
    <property type="entry name" value="Cytochrome P450"/>
    <property type="match status" value="1"/>
</dbReference>
<evidence type="ECO:0000256" key="12">
    <source>
        <dbReference type="ARBA" id="ARBA00023033"/>
    </source>
</evidence>
<dbReference type="InterPro" id="IPR017972">
    <property type="entry name" value="Cyt_P450_CS"/>
</dbReference>
<evidence type="ECO:0000256" key="14">
    <source>
        <dbReference type="PIRSR" id="PIRSR602401-1"/>
    </source>
</evidence>
<evidence type="ECO:0000256" key="4">
    <source>
        <dbReference type="ARBA" id="ARBA00004406"/>
    </source>
</evidence>
<evidence type="ECO:0000256" key="7">
    <source>
        <dbReference type="ARBA" id="ARBA00022723"/>
    </source>
</evidence>
<keyword evidence="11 14" id="KW-0408">Iron</keyword>
<dbReference type="PROSITE" id="PS00086">
    <property type="entry name" value="CYTOCHROME_P450"/>
    <property type="match status" value="1"/>
</dbReference>
<evidence type="ECO:0000256" key="8">
    <source>
        <dbReference type="ARBA" id="ARBA00022824"/>
    </source>
</evidence>
<evidence type="ECO:0000256" key="2">
    <source>
        <dbReference type="ARBA" id="ARBA00003690"/>
    </source>
</evidence>
<dbReference type="OrthoDB" id="1470350at2759"/>
<sequence>MITTILFFAFVLTILHFFILHYRKFGRIINCIPGPQAIPIIGNMHSFQISSSDLWTLMRKMGTQYYPIYRLWSFTTAFLNIRHPDDIETLLGNSKLTKKSHIYTILEPWFNTGLLTGSGRKWHTRRKILTPAFHFNLLQEFVDIFNEEGQHLIEKLKSEEGAVVKDLLPFISEHTLNVICETAMGTSLKDKGSFQYKYRKAVNDMGTIFIYRFVRPWFCYNFIFNLCPQGWRQSKLLKILHGFSRKIIQERKEYHDQTNGRYLSGINYAPSDGVKNIFKHTHRTITRKMLAMLDLLIAAHRNNQIDDEGIREEVDTFVFRGHDTTAVSICFTIMLLAEHKEIQDRARVEIKAVMEENKGKLNTSALQNLSYLERCIKESLRLYPSVPSISRAPETDVKLSNYVVPANTIVHVHIIDAHRDPQFWTNPDVFDPDRFLPENSQGRHPYAYIPFSAGPRNCIGQRFAMLELKTTLALLLHNFSLEPVDYLKDVSMNSDIVLRPTYALRTKFVPIVAC</sequence>
<keyword evidence="6 14" id="KW-0349">Heme</keyword>
<accession>A0A310SVS3</accession>
<keyword evidence="10 15" id="KW-0560">Oxidoreductase</keyword>
<comment type="subcellular location">
    <subcellularLocation>
        <location evidence="4">Endoplasmic reticulum membrane</location>
        <topology evidence="4">Peripheral membrane protein</topology>
    </subcellularLocation>
    <subcellularLocation>
        <location evidence="3">Microsome membrane</location>
        <topology evidence="3">Peripheral membrane protein</topology>
    </subcellularLocation>
</comment>
<evidence type="ECO:0000256" key="3">
    <source>
        <dbReference type="ARBA" id="ARBA00004174"/>
    </source>
</evidence>
<feature type="binding site" description="axial binding residue" evidence="14">
    <location>
        <position position="458"/>
    </location>
    <ligand>
        <name>heme</name>
        <dbReference type="ChEBI" id="CHEBI:30413"/>
    </ligand>
    <ligandPart>
        <name>Fe</name>
        <dbReference type="ChEBI" id="CHEBI:18248"/>
    </ligandPart>
</feature>
<dbReference type="PRINTS" id="PR00463">
    <property type="entry name" value="EP450I"/>
</dbReference>
<dbReference type="AlphaFoldDB" id="A0A310SVS3"/>
<keyword evidence="17" id="KW-1185">Reference proteome</keyword>
<evidence type="ECO:0000256" key="10">
    <source>
        <dbReference type="ARBA" id="ARBA00023002"/>
    </source>
</evidence>
<dbReference type="PANTHER" id="PTHR24291:SF189">
    <property type="entry name" value="CYTOCHROME P450 4C3-RELATED"/>
    <property type="match status" value="1"/>
</dbReference>
<dbReference type="InterPro" id="IPR002401">
    <property type="entry name" value="Cyt_P450_E_grp-I"/>
</dbReference>
<name>A0A310SVS3_9HYME</name>
<proteinExistence type="inferred from homology"/>
<comment type="function">
    <text evidence="2">May be involved in the metabolism of insect hormones and in the breakdown of synthetic insecticides.</text>
</comment>
<evidence type="ECO:0000313" key="17">
    <source>
        <dbReference type="Proteomes" id="UP000250275"/>
    </source>
</evidence>
<dbReference type="GO" id="GO:0004497">
    <property type="term" value="F:monooxygenase activity"/>
    <property type="evidence" value="ECO:0007669"/>
    <property type="project" value="UniProtKB-KW"/>
</dbReference>
<dbReference type="Gene3D" id="1.10.630.10">
    <property type="entry name" value="Cytochrome P450"/>
    <property type="match status" value="1"/>
</dbReference>
<dbReference type="CDD" id="cd20628">
    <property type="entry name" value="CYP4"/>
    <property type="match status" value="1"/>
</dbReference>
<dbReference type="Pfam" id="PF00067">
    <property type="entry name" value="p450"/>
    <property type="match status" value="1"/>
</dbReference>
<keyword evidence="9" id="KW-0492">Microsome</keyword>
<evidence type="ECO:0000256" key="9">
    <source>
        <dbReference type="ARBA" id="ARBA00022848"/>
    </source>
</evidence>
<protein>
    <submittedName>
        <fullName evidence="16">Cytochrome P450 4C1</fullName>
    </submittedName>
</protein>
<dbReference type="EMBL" id="KQ759878">
    <property type="protein sequence ID" value="OAD62263.1"/>
    <property type="molecule type" value="Genomic_DNA"/>
</dbReference>
<evidence type="ECO:0000256" key="11">
    <source>
        <dbReference type="ARBA" id="ARBA00023004"/>
    </source>
</evidence>
<comment type="similarity">
    <text evidence="5 15">Belongs to the cytochrome P450 family.</text>
</comment>
<dbReference type="PRINTS" id="PR00385">
    <property type="entry name" value="P450"/>
</dbReference>
<keyword evidence="12 15" id="KW-0503">Monooxygenase</keyword>
<dbReference type="InterPro" id="IPR001128">
    <property type="entry name" value="Cyt_P450"/>
</dbReference>
<evidence type="ECO:0000256" key="6">
    <source>
        <dbReference type="ARBA" id="ARBA00022617"/>
    </source>
</evidence>
<dbReference type="GO" id="GO:0005789">
    <property type="term" value="C:endoplasmic reticulum membrane"/>
    <property type="evidence" value="ECO:0007669"/>
    <property type="project" value="UniProtKB-SubCell"/>
</dbReference>
<evidence type="ECO:0000256" key="13">
    <source>
        <dbReference type="ARBA" id="ARBA00023136"/>
    </source>
</evidence>
<comment type="cofactor">
    <cofactor evidence="1 14">
        <name>heme</name>
        <dbReference type="ChEBI" id="CHEBI:30413"/>
    </cofactor>
</comment>
<keyword evidence="8" id="KW-0256">Endoplasmic reticulum</keyword>
<evidence type="ECO:0000313" key="16">
    <source>
        <dbReference type="EMBL" id="OAD62263.1"/>
    </source>
</evidence>
<dbReference type="GO" id="GO:0005506">
    <property type="term" value="F:iron ion binding"/>
    <property type="evidence" value="ECO:0007669"/>
    <property type="project" value="InterPro"/>
</dbReference>
<dbReference type="InterPro" id="IPR036396">
    <property type="entry name" value="Cyt_P450_sf"/>
</dbReference>
<organism evidence="16 17">
    <name type="scientific">Eufriesea mexicana</name>
    <dbReference type="NCBI Taxonomy" id="516756"/>
    <lineage>
        <taxon>Eukaryota</taxon>
        <taxon>Metazoa</taxon>
        <taxon>Ecdysozoa</taxon>
        <taxon>Arthropoda</taxon>
        <taxon>Hexapoda</taxon>
        <taxon>Insecta</taxon>
        <taxon>Pterygota</taxon>
        <taxon>Neoptera</taxon>
        <taxon>Endopterygota</taxon>
        <taxon>Hymenoptera</taxon>
        <taxon>Apocrita</taxon>
        <taxon>Aculeata</taxon>
        <taxon>Apoidea</taxon>
        <taxon>Anthophila</taxon>
        <taxon>Apidae</taxon>
        <taxon>Eufriesea</taxon>
    </lineage>
</organism>
<reference evidence="16 17" key="1">
    <citation type="submission" date="2015-07" db="EMBL/GenBank/DDBJ databases">
        <title>The genome of Eufriesea mexicana.</title>
        <authorList>
            <person name="Pan H."/>
            <person name="Kapheim K."/>
        </authorList>
    </citation>
    <scope>NUCLEOTIDE SEQUENCE [LARGE SCALE GENOMIC DNA]</scope>
    <source>
        <strain evidence="16">0111107269</strain>
        <tissue evidence="16">Whole body</tissue>
    </source>
</reference>
<dbReference type="PANTHER" id="PTHR24291">
    <property type="entry name" value="CYTOCHROME P450 FAMILY 4"/>
    <property type="match status" value="1"/>
</dbReference>
<dbReference type="GO" id="GO:0020037">
    <property type="term" value="F:heme binding"/>
    <property type="evidence" value="ECO:0007669"/>
    <property type="project" value="InterPro"/>
</dbReference>
<dbReference type="InterPro" id="IPR050196">
    <property type="entry name" value="Cytochrome_P450_Monoox"/>
</dbReference>
<evidence type="ECO:0000256" key="15">
    <source>
        <dbReference type="RuleBase" id="RU000461"/>
    </source>
</evidence>
<keyword evidence="13" id="KW-0472">Membrane</keyword>
<evidence type="ECO:0000256" key="5">
    <source>
        <dbReference type="ARBA" id="ARBA00010617"/>
    </source>
</evidence>
<dbReference type="Proteomes" id="UP000250275">
    <property type="component" value="Unassembled WGS sequence"/>
</dbReference>
<gene>
    <name evidence="16" type="ORF">WN48_07001</name>
</gene>
<dbReference type="GO" id="GO:0016705">
    <property type="term" value="F:oxidoreductase activity, acting on paired donors, with incorporation or reduction of molecular oxygen"/>
    <property type="evidence" value="ECO:0007669"/>
    <property type="project" value="InterPro"/>
</dbReference>